<dbReference type="GO" id="GO:0010125">
    <property type="term" value="P:mycothiol biosynthetic process"/>
    <property type="evidence" value="ECO:0007669"/>
    <property type="project" value="UniProtKB-UniRule"/>
</dbReference>
<comment type="subunit">
    <text evidence="3 10">Monomer.</text>
</comment>
<keyword evidence="6 10" id="KW-0547">Nucleotide-binding</keyword>
<sequence>MMGRIVVRRARPRRYRSVRRQSLTSAVAFVFPGRTRVARWVRVRFDRVGAGWPRPHLYPRIMQSWSEIALPTVPGAGPPLRLYDTADRQVRPVTPGPTATMYVCGITPYDATHLGHAATYLTFDLVNRVLRDAGHEVHYVQNVTDVDDPLFERAARDGVDWRDLGTREIELFREDMTALRIVPPRDYVGAIESVDEVVEFVQKLLASGAAYVVDDPEFPDVYFRADATEQFGYESGYDRDTMERLFAERGGDPDRPGKRDIIDALLWRAARPGEPSWPAPFGPGRPGWHIECAAIALNRIGPEFDIQGGGSDLIYPHHEYSAAHAEALVAGRRFARHYVHAGLIGLDGEKMSKSKGNLVLVSRLRRTGVDPAAIRLGLLAGHYRQDRMWTDAVLEAAQARLELWRRAVALSTGPAAADTVARLRQHLSDDLDTPKALDAVDHWARQALDYGGQDATAPADVRTAVDALLGVRL</sequence>
<keyword evidence="4 10" id="KW-0436">Ligase</keyword>
<evidence type="ECO:0000256" key="6">
    <source>
        <dbReference type="ARBA" id="ARBA00022741"/>
    </source>
</evidence>
<dbReference type="InterPro" id="IPR014729">
    <property type="entry name" value="Rossmann-like_a/b/a_fold"/>
</dbReference>
<evidence type="ECO:0000259" key="11">
    <source>
        <dbReference type="Pfam" id="PF01406"/>
    </source>
</evidence>
<comment type="function">
    <text evidence="1 10">Catalyzes the ATP-dependent condensation of GlcN-Ins and L-cysteine to form L-Cys-GlcN-Ins.</text>
</comment>
<feature type="binding site" evidence="10">
    <location>
        <position position="104"/>
    </location>
    <ligand>
        <name>Zn(2+)</name>
        <dbReference type="ChEBI" id="CHEBI:29105"/>
    </ligand>
</feature>
<dbReference type="KEGG" id="nah:F5544_22350"/>
<name>A0A6G9YGJ8_9NOCA</name>
<comment type="similarity">
    <text evidence="2 10">Belongs to the class-I aminoacyl-tRNA synthetase family. MshC subfamily.</text>
</comment>
<dbReference type="HAMAP" id="MF_01697">
    <property type="entry name" value="MshC"/>
    <property type="match status" value="1"/>
</dbReference>
<dbReference type="AlphaFoldDB" id="A0A6G9YGJ8"/>
<evidence type="ECO:0000256" key="1">
    <source>
        <dbReference type="ARBA" id="ARBA00003679"/>
    </source>
</evidence>
<comment type="cofactor">
    <cofactor evidence="10">
        <name>Zn(2+)</name>
        <dbReference type="ChEBI" id="CHEBI:29105"/>
    </cofactor>
    <text evidence="10">Binds 1 zinc ion per subunit.</text>
</comment>
<evidence type="ECO:0000256" key="5">
    <source>
        <dbReference type="ARBA" id="ARBA00022723"/>
    </source>
</evidence>
<feature type="short sequence motif" description="'ERGGDP' region" evidence="10">
    <location>
        <begin position="248"/>
        <end position="253"/>
    </location>
</feature>
<reference evidence="12 13" key="1">
    <citation type="journal article" date="2019" name="ACS Chem. Biol.">
        <title>Identification and Mobilization of a Cryptic Antibiotic Biosynthesis Gene Locus from a Human-Pathogenic Nocardia Isolate.</title>
        <authorList>
            <person name="Herisse M."/>
            <person name="Ishida K."/>
            <person name="Porter J.L."/>
            <person name="Howden B."/>
            <person name="Hertweck C."/>
            <person name="Stinear T.P."/>
            <person name="Pidot S.J."/>
        </authorList>
    </citation>
    <scope>NUCLEOTIDE SEQUENCE [LARGE SCALE GENOMIC DNA]</scope>
    <source>
        <strain evidence="12 13">AUSMDU00012717</strain>
    </source>
</reference>
<feature type="binding site" evidence="10">
    <location>
        <position position="119"/>
    </location>
    <ligand>
        <name>L-cysteinyl-5'-AMP</name>
        <dbReference type="ChEBI" id="CHEBI:144924"/>
    </ligand>
</feature>
<dbReference type="CDD" id="cd00672">
    <property type="entry name" value="CysRS_core"/>
    <property type="match status" value="1"/>
</dbReference>
<evidence type="ECO:0000256" key="2">
    <source>
        <dbReference type="ARBA" id="ARBA00007723"/>
    </source>
</evidence>
<dbReference type="Gene3D" id="1.20.120.640">
    <property type="entry name" value="Anticodon-binding domain of a subclass of class I aminoacyl-tRNA synthetases"/>
    <property type="match status" value="1"/>
</dbReference>
<dbReference type="GO" id="GO:0008270">
    <property type="term" value="F:zinc ion binding"/>
    <property type="evidence" value="ECO:0007669"/>
    <property type="project" value="UniProtKB-UniRule"/>
</dbReference>
<accession>A0A6G9YGJ8</accession>
<feature type="binding site" evidence="10">
    <location>
        <begin position="310"/>
        <end position="312"/>
    </location>
    <ligand>
        <name>L-cysteinyl-5'-AMP</name>
        <dbReference type="ChEBI" id="CHEBI:144924"/>
    </ligand>
</feature>
<feature type="binding site" evidence="10">
    <location>
        <begin position="104"/>
        <end position="107"/>
    </location>
    <ligand>
        <name>L-cysteinyl-5'-AMP</name>
        <dbReference type="ChEBI" id="CHEBI:144924"/>
    </ligand>
</feature>
<dbReference type="PRINTS" id="PR00983">
    <property type="entry name" value="TRNASYNTHCYS"/>
</dbReference>
<feature type="binding site" evidence="10">
    <location>
        <begin position="142"/>
        <end position="144"/>
    </location>
    <ligand>
        <name>L-cysteinyl-5'-AMP</name>
        <dbReference type="ChEBI" id="CHEBI:144924"/>
    </ligand>
</feature>
<keyword evidence="7 10" id="KW-0862">Zinc</keyword>
<keyword evidence="13" id="KW-1185">Reference proteome</keyword>
<evidence type="ECO:0000313" key="12">
    <source>
        <dbReference type="EMBL" id="QIS12332.1"/>
    </source>
</evidence>
<dbReference type="GO" id="GO:0006423">
    <property type="term" value="P:cysteinyl-tRNA aminoacylation"/>
    <property type="evidence" value="ECO:0007669"/>
    <property type="project" value="TreeGrafter"/>
</dbReference>
<dbReference type="EMBL" id="CP046172">
    <property type="protein sequence ID" value="QIS12332.1"/>
    <property type="molecule type" value="Genomic_DNA"/>
</dbReference>
<dbReference type="NCBIfam" id="TIGR03447">
    <property type="entry name" value="mycothiol_MshC"/>
    <property type="match status" value="1"/>
</dbReference>
<evidence type="ECO:0000313" key="13">
    <source>
        <dbReference type="Proteomes" id="UP000503540"/>
    </source>
</evidence>
<feature type="binding site" evidence="10">
    <location>
        <position position="344"/>
    </location>
    <ligand>
        <name>L-cysteinyl-5'-AMP</name>
        <dbReference type="ChEBI" id="CHEBI:144924"/>
    </ligand>
</feature>
<dbReference type="GO" id="GO:0005829">
    <property type="term" value="C:cytosol"/>
    <property type="evidence" value="ECO:0007669"/>
    <property type="project" value="TreeGrafter"/>
</dbReference>
<keyword evidence="5 10" id="KW-0479">Metal-binding</keyword>
<dbReference type="Pfam" id="PF01406">
    <property type="entry name" value="tRNA-synt_1e"/>
    <property type="match status" value="1"/>
</dbReference>
<dbReference type="FunFam" id="3.40.50.620:FF:000134">
    <property type="entry name" value="L-cysteine:1D-myo-inositol 2-amino-2-deoxy-alpha-D-glucopyranoside ligase"/>
    <property type="match status" value="1"/>
</dbReference>
<proteinExistence type="inferred from homology"/>
<comment type="catalytic activity">
    <reaction evidence="9 10">
        <text>1D-myo-inositol 2-amino-2-deoxy-alpha-D-glucopyranoside + L-cysteine + ATP = 1D-myo-inositol 2-(L-cysteinylamino)-2-deoxy-alpha-D-glucopyranoside + AMP + diphosphate + H(+)</text>
        <dbReference type="Rhea" id="RHEA:26176"/>
        <dbReference type="ChEBI" id="CHEBI:15378"/>
        <dbReference type="ChEBI" id="CHEBI:30616"/>
        <dbReference type="ChEBI" id="CHEBI:33019"/>
        <dbReference type="ChEBI" id="CHEBI:35235"/>
        <dbReference type="ChEBI" id="CHEBI:58886"/>
        <dbReference type="ChEBI" id="CHEBI:58887"/>
        <dbReference type="ChEBI" id="CHEBI:456215"/>
        <dbReference type="EC" id="6.3.1.13"/>
    </reaction>
</comment>
<protein>
    <recommendedName>
        <fullName evidence="10">L-cysteine:1D-myo-inositol 2-amino-2-deoxy-alpha-D-glucopyranoside ligase</fullName>
        <shortName evidence="10">L-Cys:GlcN-Ins ligase</shortName>
        <ecNumber evidence="10">6.3.1.13</ecNumber>
    </recommendedName>
    <alternativeName>
        <fullName evidence="10">Mycothiol ligase</fullName>
        <shortName evidence="10">MSH ligase</shortName>
    </alternativeName>
</protein>
<feature type="short sequence motif" description="'KMSKS' region" evidence="10">
    <location>
        <begin position="350"/>
        <end position="354"/>
    </location>
</feature>
<evidence type="ECO:0000256" key="9">
    <source>
        <dbReference type="ARBA" id="ARBA00048350"/>
    </source>
</evidence>
<dbReference type="EC" id="6.3.1.13" evidence="10"/>
<dbReference type="GO" id="GO:0004817">
    <property type="term" value="F:cysteine-tRNA ligase activity"/>
    <property type="evidence" value="ECO:0007669"/>
    <property type="project" value="TreeGrafter"/>
</dbReference>
<feature type="binding site" evidence="10">
    <location>
        <position position="288"/>
    </location>
    <ligand>
        <name>L-cysteinyl-5'-AMP</name>
        <dbReference type="ChEBI" id="CHEBI:144924"/>
    </ligand>
</feature>
<dbReference type="Proteomes" id="UP000503540">
    <property type="component" value="Chromosome"/>
</dbReference>
<evidence type="ECO:0000256" key="7">
    <source>
        <dbReference type="ARBA" id="ARBA00022833"/>
    </source>
</evidence>
<dbReference type="GO" id="GO:0035446">
    <property type="term" value="F:cysteine-glucosaminylinositol ligase activity"/>
    <property type="evidence" value="ECO:0007669"/>
    <property type="project" value="UniProtKB-UniRule"/>
</dbReference>
<dbReference type="SUPFAM" id="SSF52374">
    <property type="entry name" value="Nucleotidylyl transferase"/>
    <property type="match status" value="1"/>
</dbReference>
<gene>
    <name evidence="10 12" type="primary">mshC</name>
    <name evidence="12" type="ORF">F5544_22350</name>
</gene>
<dbReference type="InterPro" id="IPR032678">
    <property type="entry name" value="tRNA-synt_1_cat_dom"/>
</dbReference>
<dbReference type="CDD" id="cd07955">
    <property type="entry name" value="Anticodon_Ia_Cys_like"/>
    <property type="match status" value="1"/>
</dbReference>
<feature type="short sequence motif" description="'HIGH' region" evidence="10">
    <location>
        <begin position="106"/>
        <end position="116"/>
    </location>
</feature>
<organism evidence="12 13">
    <name type="scientific">Nocardia arthritidis</name>
    <dbReference type="NCBI Taxonomy" id="228602"/>
    <lineage>
        <taxon>Bacteria</taxon>
        <taxon>Bacillati</taxon>
        <taxon>Actinomycetota</taxon>
        <taxon>Actinomycetes</taxon>
        <taxon>Mycobacteriales</taxon>
        <taxon>Nocardiaceae</taxon>
        <taxon>Nocardia</taxon>
    </lineage>
</organism>
<dbReference type="PANTHER" id="PTHR10890:SF3">
    <property type="entry name" value="CYSTEINE--TRNA LIGASE, CYTOPLASMIC"/>
    <property type="match status" value="1"/>
</dbReference>
<dbReference type="Gene3D" id="3.40.50.620">
    <property type="entry name" value="HUPs"/>
    <property type="match status" value="1"/>
</dbReference>
<feature type="binding site" evidence="10">
    <location>
        <position position="292"/>
    </location>
    <ligand>
        <name>Zn(2+)</name>
        <dbReference type="ChEBI" id="CHEBI:29105"/>
    </ligand>
</feature>
<dbReference type="InterPro" id="IPR024909">
    <property type="entry name" value="Cys-tRNA/MSH_ligase"/>
</dbReference>
<feature type="domain" description="tRNA synthetases class I catalytic" evidence="11">
    <location>
        <begin position="98"/>
        <end position="398"/>
    </location>
</feature>
<evidence type="ECO:0000256" key="3">
    <source>
        <dbReference type="ARBA" id="ARBA00011245"/>
    </source>
</evidence>
<evidence type="ECO:0000256" key="10">
    <source>
        <dbReference type="HAMAP-Rule" id="MF_01697"/>
    </source>
</evidence>
<evidence type="ECO:0000256" key="4">
    <source>
        <dbReference type="ARBA" id="ARBA00022598"/>
    </source>
</evidence>
<dbReference type="PANTHER" id="PTHR10890">
    <property type="entry name" value="CYSTEINYL-TRNA SYNTHETASE"/>
    <property type="match status" value="1"/>
</dbReference>
<evidence type="ECO:0000256" key="8">
    <source>
        <dbReference type="ARBA" id="ARBA00022840"/>
    </source>
</evidence>
<keyword evidence="8 10" id="KW-0067">ATP-binding</keyword>
<dbReference type="GO" id="GO:0005524">
    <property type="term" value="F:ATP binding"/>
    <property type="evidence" value="ECO:0007669"/>
    <property type="project" value="UniProtKB-KW"/>
</dbReference>
<dbReference type="InterPro" id="IPR017812">
    <property type="entry name" value="Mycothiol_ligase_MshC"/>
</dbReference>
<feature type="binding site" evidence="10">
    <location>
        <position position="317"/>
    </location>
    <ligand>
        <name>Zn(2+)</name>
        <dbReference type="ChEBI" id="CHEBI:29105"/>
    </ligand>
</feature>